<organism evidence="2 3">
    <name type="scientific">Gossypium arboreum</name>
    <name type="common">Tree cotton</name>
    <name type="synonym">Gossypium nanking</name>
    <dbReference type="NCBI Taxonomy" id="29729"/>
    <lineage>
        <taxon>Eukaryota</taxon>
        <taxon>Viridiplantae</taxon>
        <taxon>Streptophyta</taxon>
        <taxon>Embryophyta</taxon>
        <taxon>Tracheophyta</taxon>
        <taxon>Spermatophyta</taxon>
        <taxon>Magnoliopsida</taxon>
        <taxon>eudicotyledons</taxon>
        <taxon>Gunneridae</taxon>
        <taxon>Pentapetalae</taxon>
        <taxon>rosids</taxon>
        <taxon>malvids</taxon>
        <taxon>Malvales</taxon>
        <taxon>Malvaceae</taxon>
        <taxon>Malvoideae</taxon>
        <taxon>Gossypium</taxon>
    </lineage>
</organism>
<protein>
    <submittedName>
        <fullName evidence="2">Uncharacterized protein</fullName>
    </submittedName>
</protein>
<evidence type="ECO:0000313" key="3">
    <source>
        <dbReference type="Proteomes" id="UP001358586"/>
    </source>
</evidence>
<sequence length="70" mass="7453">MDTLHQFLSQSLDANTLISKDHMDLVSSELASAVHQVIVNGAAILSSAPKIPIPEPDTGPDSKNETRSRG</sequence>
<dbReference type="EMBL" id="JARKNE010000002">
    <property type="protein sequence ID" value="KAK5843435.1"/>
    <property type="molecule type" value="Genomic_DNA"/>
</dbReference>
<evidence type="ECO:0000313" key="2">
    <source>
        <dbReference type="EMBL" id="KAK5843435.1"/>
    </source>
</evidence>
<gene>
    <name evidence="2" type="ORF">PVK06_005892</name>
</gene>
<reference evidence="2 3" key="1">
    <citation type="submission" date="2023-03" db="EMBL/GenBank/DDBJ databases">
        <title>WGS of Gossypium arboreum.</title>
        <authorList>
            <person name="Yu D."/>
        </authorList>
    </citation>
    <scope>NUCLEOTIDE SEQUENCE [LARGE SCALE GENOMIC DNA]</scope>
    <source>
        <tissue evidence="2">Leaf</tissue>
    </source>
</reference>
<accession>A0ABR0QVS2</accession>
<proteinExistence type="predicted"/>
<feature type="region of interest" description="Disordered" evidence="1">
    <location>
        <begin position="48"/>
        <end position="70"/>
    </location>
</feature>
<feature type="compositionally biased region" description="Basic and acidic residues" evidence="1">
    <location>
        <begin position="60"/>
        <end position="70"/>
    </location>
</feature>
<name>A0ABR0QVS2_GOSAR</name>
<dbReference type="Proteomes" id="UP001358586">
    <property type="component" value="Chromosome 2"/>
</dbReference>
<comment type="caution">
    <text evidence="2">The sequence shown here is derived from an EMBL/GenBank/DDBJ whole genome shotgun (WGS) entry which is preliminary data.</text>
</comment>
<keyword evidence="3" id="KW-1185">Reference proteome</keyword>
<evidence type="ECO:0000256" key="1">
    <source>
        <dbReference type="SAM" id="MobiDB-lite"/>
    </source>
</evidence>